<dbReference type="InterPro" id="IPR019893">
    <property type="entry name" value="SndH-like"/>
</dbReference>
<feature type="chain" id="PRO_5021826531" description="Glucose/Sorbosone dehydrogenase domain-containing protein" evidence="1">
    <location>
        <begin position="27"/>
        <end position="494"/>
    </location>
</feature>
<proteinExistence type="predicted"/>
<dbReference type="PANTHER" id="PTHR19328:SF13">
    <property type="entry name" value="HIPL1 PROTEIN"/>
    <property type="match status" value="1"/>
</dbReference>
<protein>
    <recommendedName>
        <fullName evidence="2">Glucose/Sorbosone dehydrogenase domain-containing protein</fullName>
    </recommendedName>
</protein>
<sequence length="494" mass="54188">MRRARAAVLGAALVIPLSLALPGAVADERSRHDDDVVPAGEEDFDRSVLTTELSDPFEITYGPDGNIWTTERTAGRVTLVDPGSGEKTTILTIDDVLTTPGEQDGLLGMALHPDLLRKHKNQYVYLAYTYEADGTGPEGEDINRRTRIVRYTYDDDAQQLVAPKVLIENLIGSDDHNSGRLVFRPDGTLHYTIGDRGNLQDLNACKVNEAQRLPTAEEIKAGDWTAYQGKTLRLNLDGTIPKDNPKLNGVRSHIFTYGHRNPQGLVVGPGDRVYSSEQGPKSDDELNLLEAGGNYGWPNVAGFKDDQAYVFGNWAAWEDCTPEQYNAFEIPDQVPQMAEHEFNARNFVPPLRTFYTVPTGTDFSAEPCEAPLFFICYPTVAPSSLDWYEADAIPGWESSFLMPTLKLGTLFRLPVLDDNGRGKGHDDAARVIDGGLPLFVSQNRYRDTAISPDGRTIYVATDSGGLVRDLDTGASTDVLADPGAILAFRYTGAD</sequence>
<evidence type="ECO:0000313" key="3">
    <source>
        <dbReference type="EMBL" id="TRW46040.1"/>
    </source>
</evidence>
<name>A0A552WT69_9MICO</name>
<dbReference type="PANTHER" id="PTHR19328">
    <property type="entry name" value="HEDGEHOG-INTERACTING PROTEIN"/>
    <property type="match status" value="1"/>
</dbReference>
<dbReference type="RefSeq" id="WP_143417812.1">
    <property type="nucleotide sequence ID" value="NZ_VJXR01000014.1"/>
</dbReference>
<dbReference type="InterPro" id="IPR011041">
    <property type="entry name" value="Quinoprot_gluc/sorb_DH_b-prop"/>
</dbReference>
<dbReference type="AlphaFoldDB" id="A0A552WT69"/>
<dbReference type="Proteomes" id="UP000318693">
    <property type="component" value="Unassembled WGS sequence"/>
</dbReference>
<dbReference type="NCBIfam" id="TIGR03606">
    <property type="entry name" value="non_repeat_PQQ"/>
    <property type="match status" value="1"/>
</dbReference>
<reference evidence="3 4" key="1">
    <citation type="submission" date="2019-07" db="EMBL/GenBank/DDBJ databases">
        <title>Georgenia wutianyii sp. nov. and Georgenia *** sp. nov. isolated from plateau pika (Ochotona curzoniae) in the Qinghai-Tibet plateau of China.</title>
        <authorList>
            <person name="Tian Z."/>
        </authorList>
    </citation>
    <scope>NUCLEOTIDE SEQUENCE [LARGE SCALE GENOMIC DNA]</scope>
    <source>
        <strain evidence="3 4">Z446</strain>
    </source>
</reference>
<keyword evidence="1" id="KW-0732">Signal</keyword>
<dbReference type="InterPro" id="IPR012938">
    <property type="entry name" value="Glc/Sorbosone_DH"/>
</dbReference>
<dbReference type="Pfam" id="PF07995">
    <property type="entry name" value="GSDH"/>
    <property type="match status" value="2"/>
</dbReference>
<feature type="domain" description="Glucose/Sorbosone dehydrogenase" evidence="2">
    <location>
        <begin position="363"/>
        <end position="466"/>
    </location>
</feature>
<dbReference type="SUPFAM" id="SSF50952">
    <property type="entry name" value="Soluble quinoprotein glucose dehydrogenase"/>
    <property type="match status" value="1"/>
</dbReference>
<feature type="domain" description="Glucose/Sorbosone dehydrogenase" evidence="2">
    <location>
        <begin position="53"/>
        <end position="301"/>
    </location>
</feature>
<dbReference type="EMBL" id="VJXR01000014">
    <property type="protein sequence ID" value="TRW46040.1"/>
    <property type="molecule type" value="Genomic_DNA"/>
</dbReference>
<evidence type="ECO:0000259" key="2">
    <source>
        <dbReference type="Pfam" id="PF07995"/>
    </source>
</evidence>
<comment type="caution">
    <text evidence="3">The sequence shown here is derived from an EMBL/GenBank/DDBJ whole genome shotgun (WGS) entry which is preliminary data.</text>
</comment>
<gene>
    <name evidence="3" type="ORF">FJ693_06980</name>
</gene>
<feature type="signal peptide" evidence="1">
    <location>
        <begin position="1"/>
        <end position="26"/>
    </location>
</feature>
<organism evidence="3 4">
    <name type="scientific">Georgenia yuyongxinii</name>
    <dbReference type="NCBI Taxonomy" id="2589797"/>
    <lineage>
        <taxon>Bacteria</taxon>
        <taxon>Bacillati</taxon>
        <taxon>Actinomycetota</taxon>
        <taxon>Actinomycetes</taxon>
        <taxon>Micrococcales</taxon>
        <taxon>Bogoriellaceae</taxon>
        <taxon>Georgenia</taxon>
    </lineage>
</organism>
<evidence type="ECO:0000256" key="1">
    <source>
        <dbReference type="SAM" id="SignalP"/>
    </source>
</evidence>
<dbReference type="InterPro" id="IPR011042">
    <property type="entry name" value="6-blade_b-propeller_TolB-like"/>
</dbReference>
<dbReference type="Gene3D" id="2.120.10.30">
    <property type="entry name" value="TolB, C-terminal domain"/>
    <property type="match status" value="1"/>
</dbReference>
<evidence type="ECO:0000313" key="4">
    <source>
        <dbReference type="Proteomes" id="UP000318693"/>
    </source>
</evidence>
<accession>A0A552WT69</accession>
<keyword evidence="4" id="KW-1185">Reference proteome</keyword>